<protein>
    <submittedName>
        <fullName evidence="3">Zinc finger protein 124-like</fullName>
    </submittedName>
</protein>
<dbReference type="InterPro" id="IPR001909">
    <property type="entry name" value="KRAB"/>
</dbReference>
<dbReference type="SUPFAM" id="SSF109640">
    <property type="entry name" value="KRAB domain (Kruppel-associated box)"/>
    <property type="match status" value="1"/>
</dbReference>
<dbReference type="SMART" id="SM00349">
    <property type="entry name" value="KRAB"/>
    <property type="match status" value="1"/>
</dbReference>
<accession>A0A6P6D6Q9</accession>
<dbReference type="Proteomes" id="UP000515203">
    <property type="component" value="Unplaced"/>
</dbReference>
<dbReference type="PROSITE" id="PS50805">
    <property type="entry name" value="KRAB"/>
    <property type="match status" value="1"/>
</dbReference>
<dbReference type="InParanoid" id="A0A6P6D6Q9"/>
<evidence type="ECO:0000259" key="1">
    <source>
        <dbReference type="PROSITE" id="PS50805"/>
    </source>
</evidence>
<dbReference type="CDD" id="cd07765">
    <property type="entry name" value="KRAB_A-box"/>
    <property type="match status" value="1"/>
</dbReference>
<dbReference type="GO" id="GO:0006355">
    <property type="term" value="P:regulation of DNA-templated transcription"/>
    <property type="evidence" value="ECO:0007669"/>
    <property type="project" value="InterPro"/>
</dbReference>
<name>A0A6P6D6Q9_OCTDE</name>
<evidence type="ECO:0000313" key="3">
    <source>
        <dbReference type="RefSeq" id="XP_023555761.1"/>
    </source>
</evidence>
<dbReference type="PANTHER" id="PTHR23232">
    <property type="entry name" value="KRAB DOMAIN C2H2 ZINC FINGER"/>
    <property type="match status" value="1"/>
</dbReference>
<dbReference type="AlphaFoldDB" id="A0A6P6D6Q9"/>
<dbReference type="InterPro" id="IPR050169">
    <property type="entry name" value="Krueppel_C2H2_ZnF"/>
</dbReference>
<dbReference type="InterPro" id="IPR036051">
    <property type="entry name" value="KRAB_dom_sf"/>
</dbReference>
<evidence type="ECO:0000313" key="2">
    <source>
        <dbReference type="Proteomes" id="UP000515203"/>
    </source>
</evidence>
<keyword evidence="2" id="KW-1185">Reference proteome</keyword>
<proteinExistence type="predicted"/>
<feature type="domain" description="KRAB" evidence="1">
    <location>
        <begin position="4"/>
        <end position="78"/>
    </location>
</feature>
<reference evidence="3" key="1">
    <citation type="submission" date="2025-08" db="UniProtKB">
        <authorList>
            <consortium name="RefSeq"/>
        </authorList>
    </citation>
    <scope>IDENTIFICATION</scope>
</reference>
<dbReference type="Pfam" id="PF01352">
    <property type="entry name" value="KRAB"/>
    <property type="match status" value="1"/>
</dbReference>
<gene>
    <name evidence="3" type="primary">LOC111812277</name>
</gene>
<dbReference type="PANTHER" id="PTHR23232:SF158">
    <property type="entry name" value="KRAB DOMAIN-CONTAINING PROTEIN 5"/>
    <property type="match status" value="1"/>
</dbReference>
<dbReference type="RefSeq" id="XP_023555761.1">
    <property type="nucleotide sequence ID" value="XM_023699993.1"/>
</dbReference>
<sequence length="78" mass="9398">MNLVTFKDVAVIFTREEWALLDPSQKKLYRDVMWETFRNVSAVERNQDDQKIEDEYKSCRRNLRVALQKGITEEKQFV</sequence>
<dbReference type="OrthoDB" id="9585558at2759"/>
<dbReference type="Gene3D" id="6.10.140.140">
    <property type="match status" value="1"/>
</dbReference>
<dbReference type="GeneID" id="111812277"/>
<organism evidence="2 3">
    <name type="scientific">Octodon degus</name>
    <name type="common">Degu</name>
    <name type="synonym">Sciurus degus</name>
    <dbReference type="NCBI Taxonomy" id="10160"/>
    <lineage>
        <taxon>Eukaryota</taxon>
        <taxon>Metazoa</taxon>
        <taxon>Chordata</taxon>
        <taxon>Craniata</taxon>
        <taxon>Vertebrata</taxon>
        <taxon>Euteleostomi</taxon>
        <taxon>Mammalia</taxon>
        <taxon>Eutheria</taxon>
        <taxon>Euarchontoglires</taxon>
        <taxon>Glires</taxon>
        <taxon>Rodentia</taxon>
        <taxon>Hystricomorpha</taxon>
        <taxon>Octodontidae</taxon>
        <taxon>Octodon</taxon>
    </lineage>
</organism>